<evidence type="ECO:0000256" key="7">
    <source>
        <dbReference type="RuleBase" id="RU004504"/>
    </source>
</evidence>
<dbReference type="InterPro" id="IPR010970">
    <property type="entry name" value="Cys_dSase_SufS"/>
</dbReference>
<keyword evidence="4 8" id="KW-0808">Transferase</keyword>
<protein>
    <recommendedName>
        <fullName evidence="3 8">Cysteine desulfurase</fullName>
        <ecNumber evidence="3 8">2.8.1.7</ecNumber>
    </recommendedName>
</protein>
<evidence type="ECO:0000256" key="4">
    <source>
        <dbReference type="ARBA" id="ARBA00022679"/>
    </source>
</evidence>
<evidence type="ECO:0000256" key="8">
    <source>
        <dbReference type="RuleBase" id="RU004506"/>
    </source>
</evidence>
<evidence type="ECO:0000256" key="1">
    <source>
        <dbReference type="ARBA" id="ARBA00001933"/>
    </source>
</evidence>
<accession>A0A7Y0H993</accession>
<dbReference type="RefSeq" id="WP_169017836.1">
    <property type="nucleotide sequence ID" value="NZ_JABBMT010000001.1"/>
</dbReference>
<dbReference type="GO" id="GO:0030170">
    <property type="term" value="F:pyridoxal phosphate binding"/>
    <property type="evidence" value="ECO:0007669"/>
    <property type="project" value="UniProtKB-UniRule"/>
</dbReference>
<dbReference type="InterPro" id="IPR000192">
    <property type="entry name" value="Aminotrans_V_dom"/>
</dbReference>
<name>A0A7Y0H993_9GAMM</name>
<dbReference type="SUPFAM" id="SSF53383">
    <property type="entry name" value="PLP-dependent transferases"/>
    <property type="match status" value="1"/>
</dbReference>
<dbReference type="Gene3D" id="3.90.1150.10">
    <property type="entry name" value="Aspartate Aminotransferase, domain 1"/>
    <property type="match status" value="1"/>
</dbReference>
<evidence type="ECO:0000256" key="6">
    <source>
        <dbReference type="ARBA" id="ARBA00050776"/>
    </source>
</evidence>
<gene>
    <name evidence="10" type="primary">sufS</name>
    <name evidence="10" type="ORF">HHO47_00455</name>
</gene>
<dbReference type="Pfam" id="PF00266">
    <property type="entry name" value="Aminotran_5"/>
    <property type="match status" value="1"/>
</dbReference>
<dbReference type="Gene3D" id="3.40.640.10">
    <property type="entry name" value="Type I PLP-dependent aspartate aminotransferase-like (Major domain)"/>
    <property type="match status" value="1"/>
</dbReference>
<sequence length="404" mass="44160">MFNIEKIRADFPALQQLINGQPLVYLDSAATTQKPRSVISATEQFYARNNANVHRGRHTLSEQATQAYEQARLTVANYFNITASELVWTKGATEAINLVANGLTEQLNDNSTIIISALEHHANIVPWQQLAKRTGAKLLALPLQQNGCFDVQTCVKFIEQHKPSVLAITHASNALGNITDLDPILHAAKRHDAITLVDGAQAALHLQPNLPQLGCDFYVFSAHKMLGPTGLGGLYGRYDRLNSLAVYQTGGEMIETVTLAKTVFRQTPAKFEAGTPNIAAVIAFAAAIDYLTSLSKASVYTHEQIIFNYAAEKLQGIAGVTIYSSLENNIGTLCFNYRDEHPFDIATLLDGYGIAVRSGHHCAQPLMQHLGINGCVRASFALYNNHSDVDLFIAALQNCLELLD</sequence>
<dbReference type="GO" id="GO:0006534">
    <property type="term" value="P:cysteine metabolic process"/>
    <property type="evidence" value="ECO:0007669"/>
    <property type="project" value="UniProtKB-UniRule"/>
</dbReference>
<comment type="similarity">
    <text evidence="2 8">Belongs to the class-V pyridoxal-phosphate-dependent aminotransferase family. Csd subfamily.</text>
</comment>
<keyword evidence="11" id="KW-1185">Reference proteome</keyword>
<comment type="function">
    <text evidence="8">Catalyzes the removal of elemental sulfur and selenium atoms from L-cysteine, L-cystine, L-selenocysteine, and L-selenocystine to produce L-alanine.</text>
</comment>
<dbReference type="InterPro" id="IPR015422">
    <property type="entry name" value="PyrdxlP-dep_Trfase_small"/>
</dbReference>
<dbReference type="EMBL" id="JABBMT010000001">
    <property type="protein sequence ID" value="NMM39351.1"/>
    <property type="molecule type" value="Genomic_DNA"/>
</dbReference>
<dbReference type="Proteomes" id="UP000570493">
    <property type="component" value="Unassembled WGS sequence"/>
</dbReference>
<evidence type="ECO:0000313" key="10">
    <source>
        <dbReference type="EMBL" id="NMM39351.1"/>
    </source>
</evidence>
<dbReference type="InterPro" id="IPR020578">
    <property type="entry name" value="Aminotrans_V_PyrdxlP_BS"/>
</dbReference>
<keyword evidence="5 8" id="KW-0663">Pyridoxal phosphate</keyword>
<evidence type="ECO:0000256" key="3">
    <source>
        <dbReference type="ARBA" id="ARBA00012239"/>
    </source>
</evidence>
<dbReference type="PROSITE" id="PS00595">
    <property type="entry name" value="AA_TRANSFER_CLASS_5"/>
    <property type="match status" value="1"/>
</dbReference>
<comment type="caution">
    <text evidence="10">The sequence shown here is derived from an EMBL/GenBank/DDBJ whole genome shotgun (WGS) entry which is preliminary data.</text>
</comment>
<dbReference type="PANTHER" id="PTHR43586:SF8">
    <property type="entry name" value="CYSTEINE DESULFURASE 1, CHLOROPLASTIC"/>
    <property type="match status" value="1"/>
</dbReference>
<feature type="domain" description="Aminotransferase class V" evidence="9">
    <location>
        <begin position="24"/>
        <end position="392"/>
    </location>
</feature>
<dbReference type="InterPro" id="IPR015421">
    <property type="entry name" value="PyrdxlP-dep_Trfase_major"/>
</dbReference>
<dbReference type="CDD" id="cd06453">
    <property type="entry name" value="SufS_like"/>
    <property type="match status" value="1"/>
</dbReference>
<dbReference type="NCBIfam" id="TIGR01979">
    <property type="entry name" value="sufS"/>
    <property type="match status" value="1"/>
</dbReference>
<comment type="catalytic activity">
    <reaction evidence="6 8">
        <text>(sulfur carrier)-H + L-cysteine = (sulfur carrier)-SH + L-alanine</text>
        <dbReference type="Rhea" id="RHEA:43892"/>
        <dbReference type="Rhea" id="RHEA-COMP:14737"/>
        <dbReference type="Rhea" id="RHEA-COMP:14739"/>
        <dbReference type="ChEBI" id="CHEBI:29917"/>
        <dbReference type="ChEBI" id="CHEBI:35235"/>
        <dbReference type="ChEBI" id="CHEBI:57972"/>
        <dbReference type="ChEBI" id="CHEBI:64428"/>
        <dbReference type="EC" id="2.8.1.7"/>
    </reaction>
</comment>
<reference evidence="10" key="1">
    <citation type="submission" date="2020-04" db="EMBL/GenBank/DDBJ databases">
        <title>Genome Sequencing for Pseudoaltermonas arctica.</title>
        <authorList>
            <person name="Elkins N.S."/>
        </authorList>
    </citation>
    <scope>NUCLEOTIDE SEQUENCE [LARGE SCALE GENOMIC DNA]</scope>
    <source>
        <strain evidence="10">NEC-BIFX-2020_0012</strain>
    </source>
</reference>
<evidence type="ECO:0000259" key="9">
    <source>
        <dbReference type="Pfam" id="PF00266"/>
    </source>
</evidence>
<evidence type="ECO:0000313" key="11">
    <source>
        <dbReference type="Proteomes" id="UP000570493"/>
    </source>
</evidence>
<proteinExistence type="inferred from homology"/>
<organism evidence="10 11">
    <name type="scientific">Pseudoalteromonas arctica</name>
    <dbReference type="NCBI Taxonomy" id="394751"/>
    <lineage>
        <taxon>Bacteria</taxon>
        <taxon>Pseudomonadati</taxon>
        <taxon>Pseudomonadota</taxon>
        <taxon>Gammaproteobacteria</taxon>
        <taxon>Alteromonadales</taxon>
        <taxon>Pseudoalteromonadaceae</taxon>
        <taxon>Pseudoalteromonas</taxon>
    </lineage>
</organism>
<dbReference type="GO" id="GO:0031071">
    <property type="term" value="F:cysteine desulfurase activity"/>
    <property type="evidence" value="ECO:0007669"/>
    <property type="project" value="UniProtKB-UniRule"/>
</dbReference>
<comment type="cofactor">
    <cofactor evidence="1 7">
        <name>pyridoxal 5'-phosphate</name>
        <dbReference type="ChEBI" id="CHEBI:597326"/>
    </cofactor>
</comment>
<evidence type="ECO:0000256" key="2">
    <source>
        <dbReference type="ARBA" id="ARBA00010447"/>
    </source>
</evidence>
<evidence type="ECO:0000256" key="5">
    <source>
        <dbReference type="ARBA" id="ARBA00022898"/>
    </source>
</evidence>
<dbReference type="EC" id="2.8.1.7" evidence="3 8"/>
<dbReference type="InterPro" id="IPR015424">
    <property type="entry name" value="PyrdxlP-dep_Trfase"/>
</dbReference>
<dbReference type="PANTHER" id="PTHR43586">
    <property type="entry name" value="CYSTEINE DESULFURASE"/>
    <property type="match status" value="1"/>
</dbReference>
<dbReference type="AlphaFoldDB" id="A0A7Y0H993"/>